<dbReference type="RefSeq" id="WP_075132528.1">
    <property type="nucleotide sequence ID" value="NZ_MSIF01000003.1"/>
</dbReference>
<feature type="transmembrane region" description="Helical" evidence="6">
    <location>
        <begin position="63"/>
        <end position="82"/>
    </location>
</feature>
<keyword evidence="5 6" id="KW-0472">Membrane</keyword>
<organism evidence="7 8">
    <name type="scientific">Actinophytocola xinjiangensis</name>
    <dbReference type="NCBI Taxonomy" id="485602"/>
    <lineage>
        <taxon>Bacteria</taxon>
        <taxon>Bacillati</taxon>
        <taxon>Actinomycetota</taxon>
        <taxon>Actinomycetes</taxon>
        <taxon>Pseudonocardiales</taxon>
        <taxon>Pseudonocardiaceae</taxon>
    </lineage>
</organism>
<dbReference type="GO" id="GO:0015658">
    <property type="term" value="F:branched-chain amino acid transmembrane transporter activity"/>
    <property type="evidence" value="ECO:0007669"/>
    <property type="project" value="InterPro"/>
</dbReference>
<dbReference type="PANTHER" id="PTHR30482:SF10">
    <property type="entry name" value="HIGH-AFFINITY BRANCHED-CHAIN AMINO ACID TRANSPORT PROTEIN BRAE"/>
    <property type="match status" value="1"/>
</dbReference>
<evidence type="ECO:0000256" key="3">
    <source>
        <dbReference type="ARBA" id="ARBA00022692"/>
    </source>
</evidence>
<dbReference type="InterPro" id="IPR043428">
    <property type="entry name" value="LivM-like"/>
</dbReference>
<gene>
    <name evidence="7" type="ORF">BLA60_10225</name>
</gene>
<keyword evidence="8" id="KW-1185">Reference proteome</keyword>
<dbReference type="AlphaFoldDB" id="A0A7Z1B0Q7"/>
<evidence type="ECO:0000313" key="7">
    <source>
        <dbReference type="EMBL" id="OLF12337.1"/>
    </source>
</evidence>
<feature type="transmembrane region" description="Helical" evidence="6">
    <location>
        <begin position="12"/>
        <end position="30"/>
    </location>
</feature>
<dbReference type="Pfam" id="PF02653">
    <property type="entry name" value="BPD_transp_2"/>
    <property type="match status" value="1"/>
</dbReference>
<accession>A0A7Z1B0Q7</accession>
<evidence type="ECO:0000256" key="6">
    <source>
        <dbReference type="SAM" id="Phobius"/>
    </source>
</evidence>
<dbReference type="Proteomes" id="UP000185696">
    <property type="component" value="Unassembled WGS sequence"/>
</dbReference>
<evidence type="ECO:0000256" key="1">
    <source>
        <dbReference type="ARBA" id="ARBA00004651"/>
    </source>
</evidence>
<sequence>MDILLTSLQQIMSPVTAAYALAAIGLNLHFGFTGLLNFGHAGFLAIGAYGFAISVAVLDLPVVVALLVAVALAVLFALLIGIPTLRLRADYLAIVTIAASEIIRFTVNSSVLAGLTGGAQGINNNEAMGNSYSQAFKDANPFDAGRVEIGPWVFTATQLWAAILTWVVVAVVAALVWALMRSPWGLVLKGIREDEHALTSLGKNVRLYKTQSLIIGGVIGALAGIMLVLPSTVAPGDFNSRLTFNLFTVLLLGGAATILGPVLGAIVFWVLLQASDGLIQLGERGGWLGGFADASQLRFTLVGIVLVVLIVFRPQGMLGDRKELAFDDK</sequence>
<dbReference type="EMBL" id="MSIF01000003">
    <property type="protein sequence ID" value="OLF12337.1"/>
    <property type="molecule type" value="Genomic_DNA"/>
</dbReference>
<feature type="transmembrane region" description="Helical" evidence="6">
    <location>
        <begin position="213"/>
        <end position="234"/>
    </location>
</feature>
<proteinExistence type="predicted"/>
<dbReference type="InterPro" id="IPR001851">
    <property type="entry name" value="ABC_transp_permease"/>
</dbReference>
<dbReference type="GO" id="GO:0005886">
    <property type="term" value="C:plasma membrane"/>
    <property type="evidence" value="ECO:0007669"/>
    <property type="project" value="UniProtKB-SubCell"/>
</dbReference>
<keyword evidence="4 6" id="KW-1133">Transmembrane helix</keyword>
<dbReference type="PANTHER" id="PTHR30482">
    <property type="entry name" value="HIGH-AFFINITY BRANCHED-CHAIN AMINO ACID TRANSPORT SYSTEM PERMEASE"/>
    <property type="match status" value="1"/>
</dbReference>
<protein>
    <submittedName>
        <fullName evidence="7">Branched-chain amino acid ABC transporter permease</fullName>
    </submittedName>
</protein>
<name>A0A7Z1B0Q7_9PSEU</name>
<feature type="transmembrane region" description="Helical" evidence="6">
    <location>
        <begin position="291"/>
        <end position="312"/>
    </location>
</feature>
<feature type="transmembrane region" description="Helical" evidence="6">
    <location>
        <begin position="159"/>
        <end position="180"/>
    </location>
</feature>
<evidence type="ECO:0000313" key="8">
    <source>
        <dbReference type="Proteomes" id="UP000185696"/>
    </source>
</evidence>
<evidence type="ECO:0000256" key="5">
    <source>
        <dbReference type="ARBA" id="ARBA00023136"/>
    </source>
</evidence>
<feature type="transmembrane region" description="Helical" evidence="6">
    <location>
        <begin position="37"/>
        <end position="57"/>
    </location>
</feature>
<dbReference type="OrthoDB" id="9814461at2"/>
<comment type="caution">
    <text evidence="7">The sequence shown here is derived from an EMBL/GenBank/DDBJ whole genome shotgun (WGS) entry which is preliminary data.</text>
</comment>
<evidence type="ECO:0000256" key="4">
    <source>
        <dbReference type="ARBA" id="ARBA00022989"/>
    </source>
</evidence>
<feature type="transmembrane region" description="Helical" evidence="6">
    <location>
        <begin position="246"/>
        <end position="271"/>
    </location>
</feature>
<comment type="subcellular location">
    <subcellularLocation>
        <location evidence="1">Cell membrane</location>
        <topology evidence="1">Multi-pass membrane protein</topology>
    </subcellularLocation>
</comment>
<reference evidence="7 8" key="1">
    <citation type="submission" date="2016-12" db="EMBL/GenBank/DDBJ databases">
        <title>The draft genome sequence of Actinophytocola xinjiangensis.</title>
        <authorList>
            <person name="Wang W."/>
            <person name="Yuan L."/>
        </authorList>
    </citation>
    <scope>NUCLEOTIDE SEQUENCE [LARGE SCALE GENOMIC DNA]</scope>
    <source>
        <strain evidence="7 8">CGMCC 4.4663</strain>
    </source>
</reference>
<keyword evidence="2" id="KW-1003">Cell membrane</keyword>
<dbReference type="CDD" id="cd06581">
    <property type="entry name" value="TM_PBP1_LivM_like"/>
    <property type="match status" value="1"/>
</dbReference>
<keyword evidence="3 6" id="KW-0812">Transmembrane</keyword>
<evidence type="ECO:0000256" key="2">
    <source>
        <dbReference type="ARBA" id="ARBA00022475"/>
    </source>
</evidence>